<evidence type="ECO:0000259" key="2">
    <source>
        <dbReference type="Pfam" id="PF01593"/>
    </source>
</evidence>
<dbReference type="Proteomes" id="UP001222770">
    <property type="component" value="Unassembled WGS sequence"/>
</dbReference>
<accession>A0ABT6CLQ9</accession>
<evidence type="ECO:0000313" key="3">
    <source>
        <dbReference type="EMBL" id="MDF8334459.1"/>
    </source>
</evidence>
<proteinExistence type="predicted"/>
<dbReference type="InterPro" id="IPR002937">
    <property type="entry name" value="Amino_oxidase"/>
</dbReference>
<organism evidence="3 4">
    <name type="scientific">Novosphingobium cyanobacteriorum</name>
    <dbReference type="NCBI Taxonomy" id="3024215"/>
    <lineage>
        <taxon>Bacteria</taxon>
        <taxon>Pseudomonadati</taxon>
        <taxon>Pseudomonadota</taxon>
        <taxon>Alphaproteobacteria</taxon>
        <taxon>Sphingomonadales</taxon>
        <taxon>Sphingomonadaceae</taxon>
        <taxon>Novosphingobium</taxon>
    </lineage>
</organism>
<comment type="caution">
    <text evidence="3">The sequence shown here is derived from an EMBL/GenBank/DDBJ whole genome shotgun (WGS) entry which is preliminary data.</text>
</comment>
<dbReference type="SUPFAM" id="SSF51905">
    <property type="entry name" value="FAD/NAD(P)-binding domain"/>
    <property type="match status" value="1"/>
</dbReference>
<keyword evidence="1" id="KW-0732">Signal</keyword>
<dbReference type="PROSITE" id="PS51257">
    <property type="entry name" value="PROKAR_LIPOPROTEIN"/>
    <property type="match status" value="1"/>
</dbReference>
<sequence length="321" mass="33938">MKVAIVGAGMAGLACAGALTEAGASVTVFDKGRGPGGRMATRRLETPLGEASFDFGAQYFTARDPGFIAQVERWEAAGMAAPWPQARPDAWVGVPAMNTLLRDLAGRHDVRFARLVKGLLRDGDGWHVVGQDFRAAAFDAVVLALPAEQTAPLLTLHDFTLSQAALYARSQPCWTAMFAFAEPLNAPDVLRDTGAIAWAARNSAKPGRCGPESWVVQATPNWSAAHLERGMEEVGVLLLEALARATRTGTEPEPVAQSVHRWRYALSAGTGIGALWNATSGIGACGDWLLGPRVECAWLSGRALAAQMLNPQQPATAAAAE</sequence>
<dbReference type="EMBL" id="JAROCY010000014">
    <property type="protein sequence ID" value="MDF8334459.1"/>
    <property type="molecule type" value="Genomic_DNA"/>
</dbReference>
<evidence type="ECO:0000256" key="1">
    <source>
        <dbReference type="SAM" id="SignalP"/>
    </source>
</evidence>
<dbReference type="RefSeq" id="WP_277279149.1">
    <property type="nucleotide sequence ID" value="NZ_JAROCY010000014.1"/>
</dbReference>
<dbReference type="Pfam" id="PF13450">
    <property type="entry name" value="NAD_binding_8"/>
    <property type="match status" value="1"/>
</dbReference>
<protein>
    <submittedName>
        <fullName evidence="3">FAD-dependent oxidoreductase</fullName>
    </submittedName>
</protein>
<dbReference type="Pfam" id="PF01593">
    <property type="entry name" value="Amino_oxidase"/>
    <property type="match status" value="1"/>
</dbReference>
<keyword evidence="4" id="KW-1185">Reference proteome</keyword>
<evidence type="ECO:0000313" key="4">
    <source>
        <dbReference type="Proteomes" id="UP001222770"/>
    </source>
</evidence>
<dbReference type="PANTHER" id="PTHR16128">
    <property type="entry name" value="FAD/NAD(P)-BINDING OXIDOREDUCTASE FAMILY PROTEIN"/>
    <property type="match status" value="1"/>
</dbReference>
<reference evidence="3 4" key="1">
    <citation type="submission" date="2023-03" db="EMBL/GenBank/DDBJ databases">
        <title>Novosphingobium cyanobacteriorum sp. nov., isolated from a eutrophic reservoir during the Microcystis bloom period.</title>
        <authorList>
            <person name="Kang M."/>
            <person name="Le V."/>
            <person name="Ko S.-R."/>
            <person name="Lee S.-A."/>
            <person name="Ahn C.-Y."/>
        </authorList>
    </citation>
    <scope>NUCLEOTIDE SEQUENCE [LARGE SCALE GENOMIC DNA]</scope>
    <source>
        <strain evidence="3 4">HBC54</strain>
    </source>
</reference>
<dbReference type="Gene3D" id="3.90.660.10">
    <property type="match status" value="1"/>
</dbReference>
<dbReference type="PANTHER" id="PTHR16128:SF5">
    <property type="entry name" value="FAD_NAD(P)-BINDING OXIDOREDUCTASE FAMILY PROTEIN"/>
    <property type="match status" value="1"/>
</dbReference>
<feature type="signal peptide" evidence="1">
    <location>
        <begin position="1"/>
        <end position="16"/>
    </location>
</feature>
<dbReference type="Gene3D" id="3.50.50.60">
    <property type="entry name" value="FAD/NAD(P)-binding domain"/>
    <property type="match status" value="1"/>
</dbReference>
<gene>
    <name evidence="3" type="ORF">POM99_14725</name>
</gene>
<feature type="domain" description="Amine oxidase" evidence="2">
    <location>
        <begin position="89"/>
        <end position="270"/>
    </location>
</feature>
<name>A0ABT6CLQ9_9SPHN</name>
<dbReference type="InterPro" id="IPR036188">
    <property type="entry name" value="FAD/NAD-bd_sf"/>
</dbReference>
<feature type="chain" id="PRO_5046941421" evidence="1">
    <location>
        <begin position="17"/>
        <end position="321"/>
    </location>
</feature>
<dbReference type="PRINTS" id="PR00419">
    <property type="entry name" value="ADXRDTASE"/>
</dbReference>